<dbReference type="Gene3D" id="2.10.70.100">
    <property type="match status" value="1"/>
</dbReference>
<dbReference type="FunFam" id="3.30.70.270:FF:000001">
    <property type="entry name" value="Diguanylate cyclase domain protein"/>
    <property type="match status" value="1"/>
</dbReference>
<feature type="domain" description="PAS" evidence="7">
    <location>
        <begin position="495"/>
        <end position="541"/>
    </location>
</feature>
<dbReference type="PROSITE" id="PS51257">
    <property type="entry name" value="PROKAR_LIPOPROTEIN"/>
    <property type="match status" value="1"/>
</dbReference>
<dbReference type="CDD" id="cd12915">
    <property type="entry name" value="PDC2_DGC_like"/>
    <property type="match status" value="1"/>
</dbReference>
<organism evidence="10 11">
    <name type="scientific">Azoarcus indigens</name>
    <dbReference type="NCBI Taxonomy" id="29545"/>
    <lineage>
        <taxon>Bacteria</taxon>
        <taxon>Pseudomonadati</taxon>
        <taxon>Pseudomonadota</taxon>
        <taxon>Betaproteobacteria</taxon>
        <taxon>Rhodocyclales</taxon>
        <taxon>Zoogloeaceae</taxon>
        <taxon>Azoarcus</taxon>
    </lineage>
</organism>
<dbReference type="NCBIfam" id="TIGR00229">
    <property type="entry name" value="sensory_box"/>
    <property type="match status" value="4"/>
</dbReference>
<dbReference type="SUPFAM" id="SSF55785">
    <property type="entry name" value="PYP-like sensor domain (PAS domain)"/>
    <property type="match status" value="5"/>
</dbReference>
<dbReference type="AlphaFoldDB" id="A0A4R6DGW7"/>
<reference evidence="10 11" key="1">
    <citation type="submission" date="2019-03" db="EMBL/GenBank/DDBJ databases">
        <title>Genomic Encyclopedia of Type Strains, Phase IV (KMG-IV): sequencing the most valuable type-strain genomes for metagenomic binning, comparative biology and taxonomic classification.</title>
        <authorList>
            <person name="Goeker M."/>
        </authorList>
    </citation>
    <scope>NUCLEOTIDE SEQUENCE [LARGE SCALE GENOMIC DNA]</scope>
    <source>
        <strain evidence="10 11">DSM 12121</strain>
    </source>
</reference>
<dbReference type="InterPro" id="IPR000700">
    <property type="entry name" value="PAS-assoc_C"/>
</dbReference>
<gene>
    <name evidence="10" type="ORF">C7389_1375</name>
</gene>
<keyword evidence="5 6" id="KW-0472">Membrane</keyword>
<dbReference type="InterPro" id="IPR013655">
    <property type="entry name" value="PAS_fold_3"/>
</dbReference>
<evidence type="ECO:0000256" key="5">
    <source>
        <dbReference type="ARBA" id="ARBA00023136"/>
    </source>
</evidence>
<dbReference type="GO" id="GO:0003824">
    <property type="term" value="F:catalytic activity"/>
    <property type="evidence" value="ECO:0007669"/>
    <property type="project" value="UniProtKB-ARBA"/>
</dbReference>
<feature type="domain" description="PAC" evidence="8">
    <location>
        <begin position="411"/>
        <end position="464"/>
    </location>
</feature>
<dbReference type="InterPro" id="IPR000014">
    <property type="entry name" value="PAS"/>
</dbReference>
<dbReference type="PROSITE" id="PS50112">
    <property type="entry name" value="PAS"/>
    <property type="match status" value="3"/>
</dbReference>
<dbReference type="Pfam" id="PF08447">
    <property type="entry name" value="PAS_3"/>
    <property type="match status" value="3"/>
</dbReference>
<dbReference type="NCBIfam" id="TIGR00254">
    <property type="entry name" value="GGDEF"/>
    <property type="match status" value="1"/>
</dbReference>
<dbReference type="InterPro" id="IPR001610">
    <property type="entry name" value="PAC"/>
</dbReference>
<dbReference type="InterPro" id="IPR033479">
    <property type="entry name" value="dCache_1"/>
</dbReference>
<dbReference type="SUPFAM" id="SSF55073">
    <property type="entry name" value="Nucleotide cyclase"/>
    <property type="match status" value="1"/>
</dbReference>
<dbReference type="SMART" id="SM00086">
    <property type="entry name" value="PAC"/>
    <property type="match status" value="5"/>
</dbReference>
<comment type="subcellular location">
    <subcellularLocation>
        <location evidence="1">Cell membrane</location>
        <topology evidence="1">Multi-pass membrane protein</topology>
    </subcellularLocation>
</comment>
<dbReference type="Gene3D" id="3.30.70.270">
    <property type="match status" value="1"/>
</dbReference>
<evidence type="ECO:0000256" key="2">
    <source>
        <dbReference type="ARBA" id="ARBA00022475"/>
    </source>
</evidence>
<accession>A0A4R6DGW7</accession>
<keyword evidence="11" id="KW-1185">Reference proteome</keyword>
<feature type="domain" description="GGDEF" evidence="9">
    <location>
        <begin position="996"/>
        <end position="1127"/>
    </location>
</feature>
<dbReference type="CDD" id="cd12914">
    <property type="entry name" value="PDC1_DGC_like"/>
    <property type="match status" value="1"/>
</dbReference>
<dbReference type="PROSITE" id="PS50113">
    <property type="entry name" value="PAC"/>
    <property type="match status" value="3"/>
</dbReference>
<dbReference type="GO" id="GO:0005886">
    <property type="term" value="C:plasma membrane"/>
    <property type="evidence" value="ECO:0007669"/>
    <property type="project" value="UniProtKB-SubCell"/>
</dbReference>
<keyword evidence="2" id="KW-1003">Cell membrane</keyword>
<evidence type="ECO:0000313" key="11">
    <source>
        <dbReference type="Proteomes" id="UP000295129"/>
    </source>
</evidence>
<dbReference type="InterPro" id="IPR000160">
    <property type="entry name" value="GGDEF_dom"/>
</dbReference>
<dbReference type="Pfam" id="PF02743">
    <property type="entry name" value="dCache_1"/>
    <property type="match status" value="1"/>
</dbReference>
<evidence type="ECO:0000256" key="3">
    <source>
        <dbReference type="ARBA" id="ARBA00022692"/>
    </source>
</evidence>
<dbReference type="SMART" id="SM00267">
    <property type="entry name" value="GGDEF"/>
    <property type="match status" value="1"/>
</dbReference>
<dbReference type="CDD" id="cd00130">
    <property type="entry name" value="PAS"/>
    <property type="match status" value="4"/>
</dbReference>
<keyword evidence="4 6" id="KW-1133">Transmembrane helix</keyword>
<feature type="domain" description="PAS" evidence="7">
    <location>
        <begin position="335"/>
        <end position="407"/>
    </location>
</feature>
<protein>
    <submittedName>
        <fullName evidence="10">PAS domain S-box-containing protein/diguanylate cyclase (GGDEF)-like protein</fullName>
    </submittedName>
</protein>
<dbReference type="SMART" id="SM00091">
    <property type="entry name" value="PAS"/>
    <property type="match status" value="5"/>
</dbReference>
<feature type="transmembrane region" description="Helical" evidence="6">
    <location>
        <begin position="301"/>
        <end position="323"/>
    </location>
</feature>
<evidence type="ECO:0000256" key="6">
    <source>
        <dbReference type="SAM" id="Phobius"/>
    </source>
</evidence>
<feature type="domain" description="PAS" evidence="7">
    <location>
        <begin position="596"/>
        <end position="668"/>
    </location>
</feature>
<evidence type="ECO:0000259" key="7">
    <source>
        <dbReference type="PROSITE" id="PS50112"/>
    </source>
</evidence>
<evidence type="ECO:0000259" key="8">
    <source>
        <dbReference type="PROSITE" id="PS50113"/>
    </source>
</evidence>
<evidence type="ECO:0000259" key="9">
    <source>
        <dbReference type="PROSITE" id="PS50887"/>
    </source>
</evidence>
<dbReference type="RefSeq" id="WP_133595128.1">
    <property type="nucleotide sequence ID" value="NZ_SNVV01000037.1"/>
</dbReference>
<dbReference type="OrthoDB" id="9813903at2"/>
<dbReference type="InterPro" id="IPR029787">
    <property type="entry name" value="Nucleotide_cyclase"/>
</dbReference>
<dbReference type="Pfam" id="PF13188">
    <property type="entry name" value="PAS_8"/>
    <property type="match status" value="1"/>
</dbReference>
<dbReference type="InterPro" id="IPR013656">
    <property type="entry name" value="PAS_4"/>
</dbReference>
<feature type="domain" description="PAC" evidence="8">
    <location>
        <begin position="544"/>
        <end position="595"/>
    </location>
</feature>
<dbReference type="PANTHER" id="PTHR44757">
    <property type="entry name" value="DIGUANYLATE CYCLASE DGCP"/>
    <property type="match status" value="1"/>
</dbReference>
<dbReference type="EMBL" id="SNVV01000037">
    <property type="protein sequence ID" value="TDN43803.1"/>
    <property type="molecule type" value="Genomic_DNA"/>
</dbReference>
<dbReference type="InterPro" id="IPR043128">
    <property type="entry name" value="Rev_trsase/Diguanyl_cyclase"/>
</dbReference>
<dbReference type="Pfam" id="PF08448">
    <property type="entry name" value="PAS_4"/>
    <property type="match status" value="1"/>
</dbReference>
<feature type="domain" description="PAC" evidence="8">
    <location>
        <begin position="790"/>
        <end position="841"/>
    </location>
</feature>
<evidence type="ECO:0000313" key="10">
    <source>
        <dbReference type="EMBL" id="TDN43803.1"/>
    </source>
</evidence>
<dbReference type="CDD" id="cd01949">
    <property type="entry name" value="GGDEF"/>
    <property type="match status" value="1"/>
</dbReference>
<proteinExistence type="predicted"/>
<keyword evidence="3 6" id="KW-0812">Transmembrane</keyword>
<dbReference type="Proteomes" id="UP000295129">
    <property type="component" value="Unassembled WGS sequence"/>
</dbReference>
<evidence type="ECO:0000256" key="4">
    <source>
        <dbReference type="ARBA" id="ARBA00022989"/>
    </source>
</evidence>
<feature type="transmembrane region" description="Helical" evidence="6">
    <location>
        <begin position="21"/>
        <end position="39"/>
    </location>
</feature>
<comment type="caution">
    <text evidence="10">The sequence shown here is derived from an EMBL/GenBank/DDBJ whole genome shotgun (WGS) entry which is preliminary data.</text>
</comment>
<sequence length="1140" mass="127032">MTRIRKHFDWLSRINRNSSSNAAAALAALGLACAVYWVLLLETHRNWVEDTEHQVELRAQQMASALALQVSTLMAGLDVVSRNLAAEYLRGDTDAFLHSTRVAIETFPEGSIAQVSVVNAHGDILYSRHGLPRGMPRPTTADLELFQHLRDSENDGRLHISRPFVSRVTGKWVVQFGRALHNERGFAGVLVLSISPDYLADAFRRAVTGADDIATLLRDDGTYLARTRLQDEVLGGALPPALSSRLARAGESGNIRLQPRRDGQDRYYAWHRTSDYPLVVAVGIARGPAMAKMHDTVADSLLRNIVGTGVLLLAAFAIALLYLRGSSQNALLAESEERLQFALDGGDLGLWDWRLDIDRLSYNTRWAAMLGYPPGELGTTHEDFMALIHPEDRARVKHKLNAHLYGESAYFESEHRMRTRDGRYRWILARGRITSRDAEKRPLRMVGTHMDITAHKQAEAERGALEAQLHKLVAQVPGMVYQYRLRPDGGSAFPYLSPALQDIYQMPPAEVAEDATRLLERTHPDDRPRVQASIQRSADQLSTWVEEYRILRDDGDVRWLRGHAKPEREEDGSVLWHGYIHDVTEERARAQALRDSEERLRLTVAAVRDGLWDWDLAAGSIHWDSRCFEMLGYRDQAFAVNEAVWQRLAHPDDYPRVDTLMAEQIAKGEGFDAELRLRTATGGWLWVVCRGRVVAWENGRPQRVMGTHTDISARVADVNLRRALLDNSAAAIFLVSPQRIILQANARAIEIFSPNREDMAGSRFSAAHGGEGPFERFGAEYEKLRSRGSIRLEYPLHDKDGQARWFDISGTLLDPTQPEGDVIWTLIDITERRRIEAELAGARARQQAVIEHFPGGLLAEDEARNVQLANRALCELLALPAPDSLGGRPLAELSGRLPPEVAAVLGPDSGPVHREATLDDGRTLEIERIPILQQGQPFGLLWLMRDISERKRRETDLQTLASTDALTGLPNRRAFLAQLEQTLVRRAPHSIPDPGKAGCLLMLDVDHFKRVNDSHGHAVGDQVLIHVANTLRGVLRREDLPGRLGGEEFAVLLPGTSAEGGYRLAERLREALASRPAPTTAGPLWITASIGLCLLADGSVTDLLERADQALYEAKRGGRNRVVAWRPPADTAVASEQRPS</sequence>
<dbReference type="PANTHER" id="PTHR44757:SF2">
    <property type="entry name" value="BIOFILM ARCHITECTURE MAINTENANCE PROTEIN MBAA"/>
    <property type="match status" value="1"/>
</dbReference>
<evidence type="ECO:0000256" key="1">
    <source>
        <dbReference type="ARBA" id="ARBA00004651"/>
    </source>
</evidence>
<dbReference type="InterPro" id="IPR052155">
    <property type="entry name" value="Biofilm_reg_signaling"/>
</dbReference>
<dbReference type="PROSITE" id="PS50887">
    <property type="entry name" value="GGDEF"/>
    <property type="match status" value="1"/>
</dbReference>
<dbReference type="Pfam" id="PF00990">
    <property type="entry name" value="GGDEF"/>
    <property type="match status" value="1"/>
</dbReference>
<dbReference type="InterPro" id="IPR035965">
    <property type="entry name" value="PAS-like_dom_sf"/>
</dbReference>
<dbReference type="Gene3D" id="3.30.450.20">
    <property type="entry name" value="PAS domain"/>
    <property type="match status" value="7"/>
</dbReference>
<name>A0A4R6DGW7_9RHOO</name>